<proteinExistence type="predicted"/>
<dbReference type="EMBL" id="JBANMG010000003">
    <property type="protein sequence ID" value="KAK6955766.1"/>
    <property type="molecule type" value="Genomic_DNA"/>
</dbReference>
<feature type="compositionally biased region" description="Basic residues" evidence="1">
    <location>
        <begin position="229"/>
        <end position="239"/>
    </location>
</feature>
<dbReference type="GO" id="GO:0004520">
    <property type="term" value="F:DNA endonuclease activity"/>
    <property type="evidence" value="ECO:0007669"/>
    <property type="project" value="TreeGrafter"/>
</dbReference>
<feature type="domain" description="Mitochondrial resolvase Ydc2 catalytic" evidence="2">
    <location>
        <begin position="56"/>
        <end position="324"/>
    </location>
</feature>
<dbReference type="InterPro" id="IPR036397">
    <property type="entry name" value="RNaseH_sf"/>
</dbReference>
<gene>
    <name evidence="3" type="ORF">Daesc_003410</name>
</gene>
<evidence type="ECO:0000259" key="2">
    <source>
        <dbReference type="Pfam" id="PF09159"/>
    </source>
</evidence>
<dbReference type="InterPro" id="IPR039197">
    <property type="entry name" value="Mrs1/Cce1"/>
</dbReference>
<keyword evidence="4" id="KW-1185">Reference proteome</keyword>
<accession>A0AAX6MTC1</accession>
<comment type="caution">
    <text evidence="3">The sequence shown here is derived from an EMBL/GenBank/DDBJ whole genome shotgun (WGS) entry which is preliminary data.</text>
</comment>
<dbReference type="GO" id="GO:0005739">
    <property type="term" value="C:mitochondrion"/>
    <property type="evidence" value="ECO:0007669"/>
    <property type="project" value="TreeGrafter"/>
</dbReference>
<feature type="region of interest" description="Disordered" evidence="1">
    <location>
        <begin position="203"/>
        <end position="239"/>
    </location>
</feature>
<organism evidence="3 4">
    <name type="scientific">Daldinia eschscholtzii</name>
    <dbReference type="NCBI Taxonomy" id="292717"/>
    <lineage>
        <taxon>Eukaryota</taxon>
        <taxon>Fungi</taxon>
        <taxon>Dikarya</taxon>
        <taxon>Ascomycota</taxon>
        <taxon>Pezizomycotina</taxon>
        <taxon>Sordariomycetes</taxon>
        <taxon>Xylariomycetidae</taxon>
        <taxon>Xylariales</taxon>
        <taxon>Hypoxylaceae</taxon>
        <taxon>Daldinia</taxon>
    </lineage>
</organism>
<reference evidence="3 4" key="1">
    <citation type="journal article" date="2024" name="Front Chem Biol">
        <title>Unveiling the potential of Daldinia eschscholtzii MFLUCC 19-0629 through bioactivity and bioinformatics studies for enhanced sustainable agriculture production.</title>
        <authorList>
            <person name="Brooks S."/>
            <person name="Weaver J.A."/>
            <person name="Klomchit A."/>
            <person name="Alharthi S.A."/>
            <person name="Onlamun T."/>
            <person name="Nurani R."/>
            <person name="Vong T.K."/>
            <person name="Alberti F."/>
            <person name="Greco C."/>
        </authorList>
    </citation>
    <scope>NUCLEOTIDE SEQUENCE [LARGE SCALE GENOMIC DNA]</scope>
    <source>
        <strain evidence="3">MFLUCC 19-0629</strain>
    </source>
</reference>
<dbReference type="GO" id="GO:0070336">
    <property type="term" value="F:flap-structured DNA binding"/>
    <property type="evidence" value="ECO:0007669"/>
    <property type="project" value="TreeGrafter"/>
</dbReference>
<dbReference type="GO" id="GO:0000402">
    <property type="term" value="F:crossed form four-way junction DNA binding"/>
    <property type="evidence" value="ECO:0007669"/>
    <property type="project" value="TreeGrafter"/>
</dbReference>
<dbReference type="AlphaFoldDB" id="A0AAX6MTC1"/>
<dbReference type="Proteomes" id="UP001369815">
    <property type="component" value="Unassembled WGS sequence"/>
</dbReference>
<name>A0AAX6MTC1_9PEZI</name>
<sequence>MSSKLEAILPKFKNLHLKQLASLCGEKSSGKKTDLVERLVSLSQAKRPSAKDSQIVLSIDLGIRNLGFSLIKPALPLRPQSANALTVEDLRRPPQVKLYRWQRQELLEPSPDGIEDPDRYSPASLAIATDRLVRHDLLPLKPTHVLIERQRWRSGGAAAVQEWTLRVNTLEAMLHASFRTLKELGHWDGEMVSMAPNRVTRFWPPPPMLTGKAPKKRKSQTAKAVGKGTTRKGAKAQQNSKKHKIGVLASWLTGKQGCNIILPVNRTMDNAVEWFRSKLSRTRKKSSVVVDSIRDAGPQKIDDLTDCLLQGVTWLKWEENKATLLQEEVLTRLLEEKLLDELEDSTLLDET</sequence>
<dbReference type="GO" id="GO:0000403">
    <property type="term" value="F:Y-form DNA binding"/>
    <property type="evidence" value="ECO:0007669"/>
    <property type="project" value="TreeGrafter"/>
</dbReference>
<dbReference type="Pfam" id="PF09159">
    <property type="entry name" value="Ydc2-catalyt"/>
    <property type="match status" value="1"/>
</dbReference>
<evidence type="ECO:0000313" key="4">
    <source>
        <dbReference type="Proteomes" id="UP001369815"/>
    </source>
</evidence>
<dbReference type="SUPFAM" id="SSF53098">
    <property type="entry name" value="Ribonuclease H-like"/>
    <property type="match status" value="1"/>
</dbReference>
<evidence type="ECO:0000313" key="3">
    <source>
        <dbReference type="EMBL" id="KAK6955766.1"/>
    </source>
</evidence>
<evidence type="ECO:0000256" key="1">
    <source>
        <dbReference type="SAM" id="MobiDB-lite"/>
    </source>
</evidence>
<dbReference type="PANTHER" id="PTHR28072:SF1">
    <property type="entry name" value="CRUCIFORM CUTTING ENDONUCLEASE 1, MITOCHONDRIAL-RELATED"/>
    <property type="match status" value="1"/>
</dbReference>
<dbReference type="PANTHER" id="PTHR28072">
    <property type="entry name" value="CRUCIFORM CUTTING ENDONUCLEASE 1, MITOCHONDRIAL-RELATED"/>
    <property type="match status" value="1"/>
</dbReference>
<dbReference type="InterPro" id="IPR015242">
    <property type="entry name" value="Ydc2_cat"/>
</dbReference>
<dbReference type="Gene3D" id="3.30.420.10">
    <property type="entry name" value="Ribonuclease H-like superfamily/Ribonuclease H"/>
    <property type="match status" value="1"/>
</dbReference>
<dbReference type="CDD" id="cd16963">
    <property type="entry name" value="CCE1"/>
    <property type="match status" value="1"/>
</dbReference>
<protein>
    <recommendedName>
        <fullName evidence="2">Mitochondrial resolvase Ydc2 catalytic domain-containing protein</fullName>
    </recommendedName>
</protein>
<dbReference type="InterPro" id="IPR012337">
    <property type="entry name" value="RNaseH-like_sf"/>
</dbReference>